<reference evidence="2 3" key="1">
    <citation type="submission" date="2019-02" db="EMBL/GenBank/DDBJ databases">
        <title>Paenibacillus sp. nov., isolated from surface-sterilized tissue of Thalictrum simplex L.</title>
        <authorList>
            <person name="Tuo L."/>
        </authorList>
    </citation>
    <scope>NUCLEOTIDE SEQUENCE [LARGE SCALE GENOMIC DNA]</scope>
    <source>
        <strain evidence="2 3">N2SHLJ1</strain>
    </source>
</reference>
<protein>
    <recommendedName>
        <fullName evidence="4">PspA/IM30 family protein</fullName>
    </recommendedName>
</protein>
<evidence type="ECO:0000313" key="2">
    <source>
        <dbReference type="EMBL" id="TBL67915.1"/>
    </source>
</evidence>
<organism evidence="2 3">
    <name type="scientific">Paenibacillus thalictri</name>
    <dbReference type="NCBI Taxonomy" id="2527873"/>
    <lineage>
        <taxon>Bacteria</taxon>
        <taxon>Bacillati</taxon>
        <taxon>Bacillota</taxon>
        <taxon>Bacilli</taxon>
        <taxon>Bacillales</taxon>
        <taxon>Paenibacillaceae</taxon>
        <taxon>Paenibacillus</taxon>
    </lineage>
</organism>
<evidence type="ECO:0000313" key="3">
    <source>
        <dbReference type="Proteomes" id="UP000293142"/>
    </source>
</evidence>
<sequence>MNVWKRMADKTRALLNDVQERASSPTTGQHMRLHDIDEQIDRKESESARCHQAAAKAKDRYEDALLVASKAQEQAEAAIKEQHADDAKLAVESRLYYELKAVEYSEQYTAAKLRADELMLQAQALKSARAELGFKRSASLFWADPSQAKLRTN</sequence>
<keyword evidence="1" id="KW-0175">Coiled coil</keyword>
<dbReference type="EMBL" id="SIRE01000052">
    <property type="protein sequence ID" value="TBL67915.1"/>
    <property type="molecule type" value="Genomic_DNA"/>
</dbReference>
<dbReference type="Proteomes" id="UP000293142">
    <property type="component" value="Unassembled WGS sequence"/>
</dbReference>
<name>A0A4Q9DC88_9BACL</name>
<evidence type="ECO:0000256" key="1">
    <source>
        <dbReference type="SAM" id="Coils"/>
    </source>
</evidence>
<keyword evidence="3" id="KW-1185">Reference proteome</keyword>
<dbReference type="AlphaFoldDB" id="A0A4Q9DC88"/>
<evidence type="ECO:0008006" key="4">
    <source>
        <dbReference type="Google" id="ProtNLM"/>
    </source>
</evidence>
<dbReference type="RefSeq" id="WP_131019037.1">
    <property type="nucleotide sequence ID" value="NZ_SIRE01000052.1"/>
</dbReference>
<gene>
    <name evidence="2" type="ORF">EYB31_39190</name>
</gene>
<accession>A0A4Q9DC88</accession>
<comment type="caution">
    <text evidence="2">The sequence shown here is derived from an EMBL/GenBank/DDBJ whole genome shotgun (WGS) entry which is preliminary data.</text>
</comment>
<proteinExistence type="predicted"/>
<dbReference type="OrthoDB" id="9779630at2"/>
<feature type="coiled-coil region" evidence="1">
    <location>
        <begin position="54"/>
        <end position="81"/>
    </location>
</feature>